<evidence type="ECO:0000256" key="8">
    <source>
        <dbReference type="PIRSR" id="PIRSR615527-1"/>
    </source>
</evidence>
<dbReference type="EMBL" id="CM026431">
    <property type="protein sequence ID" value="KAG0558507.1"/>
    <property type="molecule type" value="Genomic_DNA"/>
</dbReference>
<keyword evidence="6 9" id="KW-0378">Hydrolase</keyword>
<evidence type="ECO:0000313" key="12">
    <source>
        <dbReference type="Proteomes" id="UP000822688"/>
    </source>
</evidence>
<dbReference type="FunFam" id="3.40.50.880:FF:000024">
    <property type="entry name" value="Folate gamma-glutamyl hydrolase"/>
    <property type="match status" value="1"/>
</dbReference>
<dbReference type="InterPro" id="IPR029062">
    <property type="entry name" value="Class_I_gatase-like"/>
</dbReference>
<evidence type="ECO:0000256" key="6">
    <source>
        <dbReference type="ARBA" id="ARBA00022801"/>
    </source>
</evidence>
<dbReference type="GO" id="GO:0005576">
    <property type="term" value="C:extracellular region"/>
    <property type="evidence" value="ECO:0007669"/>
    <property type="project" value="UniProtKB-SubCell"/>
</dbReference>
<dbReference type="GO" id="GO:0046900">
    <property type="term" value="P:tetrahydrofolylpolyglutamate metabolic process"/>
    <property type="evidence" value="ECO:0007669"/>
    <property type="project" value="TreeGrafter"/>
</dbReference>
<feature type="signal peptide" evidence="10">
    <location>
        <begin position="1"/>
        <end position="21"/>
    </location>
</feature>
<dbReference type="EMBL" id="CM026431">
    <property type="protein sequence ID" value="KAG0558506.1"/>
    <property type="molecule type" value="Genomic_DNA"/>
</dbReference>
<dbReference type="InterPro" id="IPR011697">
    <property type="entry name" value="Peptidase_C26"/>
</dbReference>
<reference evidence="11" key="1">
    <citation type="submission" date="2020-06" db="EMBL/GenBank/DDBJ databases">
        <title>WGS assembly of Ceratodon purpureus strain R40.</title>
        <authorList>
            <person name="Carey S.B."/>
            <person name="Jenkins J."/>
            <person name="Shu S."/>
            <person name="Lovell J.T."/>
            <person name="Sreedasyam A."/>
            <person name="Maumus F."/>
            <person name="Tiley G.P."/>
            <person name="Fernandez-Pozo N."/>
            <person name="Barry K."/>
            <person name="Chen C."/>
            <person name="Wang M."/>
            <person name="Lipzen A."/>
            <person name="Daum C."/>
            <person name="Saski C.A."/>
            <person name="Payton A.C."/>
            <person name="Mcbreen J.C."/>
            <person name="Conrad R.E."/>
            <person name="Kollar L.M."/>
            <person name="Olsson S."/>
            <person name="Huttunen S."/>
            <person name="Landis J.B."/>
            <person name="Wickett N.J."/>
            <person name="Johnson M.G."/>
            <person name="Rensing S.A."/>
            <person name="Grimwood J."/>
            <person name="Schmutz J."/>
            <person name="Mcdaniel S.F."/>
        </authorList>
    </citation>
    <scope>NUCLEOTIDE SEQUENCE</scope>
    <source>
        <strain evidence="11">R40</strain>
    </source>
</reference>
<feature type="active site" description="Nucleophile" evidence="8 9">
    <location>
        <position position="156"/>
    </location>
</feature>
<feature type="active site" evidence="9">
    <location>
        <position position="269"/>
    </location>
</feature>
<evidence type="ECO:0000256" key="7">
    <source>
        <dbReference type="ARBA" id="ARBA00051589"/>
    </source>
</evidence>
<dbReference type="AlphaFoldDB" id="A0A8T0GIX8"/>
<dbReference type="Proteomes" id="UP000822688">
    <property type="component" value="Chromosome 10"/>
</dbReference>
<dbReference type="Pfam" id="PF07722">
    <property type="entry name" value="Peptidase_C26"/>
    <property type="match status" value="1"/>
</dbReference>
<organism evidence="11 12">
    <name type="scientific">Ceratodon purpureus</name>
    <name type="common">Fire moss</name>
    <name type="synonym">Dicranum purpureum</name>
    <dbReference type="NCBI Taxonomy" id="3225"/>
    <lineage>
        <taxon>Eukaryota</taxon>
        <taxon>Viridiplantae</taxon>
        <taxon>Streptophyta</taxon>
        <taxon>Embryophyta</taxon>
        <taxon>Bryophyta</taxon>
        <taxon>Bryophytina</taxon>
        <taxon>Bryopsida</taxon>
        <taxon>Dicranidae</taxon>
        <taxon>Pseudoditrichales</taxon>
        <taxon>Ditrichaceae</taxon>
        <taxon>Ceratodon</taxon>
    </lineage>
</organism>
<evidence type="ECO:0000256" key="5">
    <source>
        <dbReference type="ARBA" id="ARBA00022729"/>
    </source>
</evidence>
<comment type="similarity">
    <text evidence="2">Belongs to the peptidase C26 family.</text>
</comment>
<feature type="chain" id="PRO_5036435043" description="folate gamma-glutamyl hydrolase" evidence="10">
    <location>
        <begin position="22"/>
        <end position="344"/>
    </location>
</feature>
<name>A0A8T0GIX8_CERPU</name>
<sequence>MAVRATTLLCLFLLQCVATSAARIPNIRLPSQRRESIQDVPLDTRPLIGILSQPGDGYNHETNLTSTMFDSKDRTSYIAASYVKFVESGGARAVPIIWNEPEETLRKKFAAINGILLPGGGTSLQDTPFYRVTEKIYHWALEANDRGDYFPIYGVCLGFELLSILATKNHDILEPFDAENNPGPLLFVDEWAKRHSLFEWVPLSVVEEFHTQNLAMQNHHWGLSPELWSSTPELNDFYRVLTVSPDRNNKLYISTVEARDYPILGVQWHPEKNAYEWGIDNIPHSADAIKVTQSVANYFIAEARKSAHRPASRKQEEDFLIYNYNPVYVSKDGKGTFDQAYIFN</sequence>
<proteinExistence type="inferred from homology"/>
<dbReference type="EC" id="3.4.19.9" evidence="3 9"/>
<dbReference type="GO" id="GO:0005773">
    <property type="term" value="C:vacuole"/>
    <property type="evidence" value="ECO:0007669"/>
    <property type="project" value="TreeGrafter"/>
</dbReference>
<dbReference type="PROSITE" id="PS51275">
    <property type="entry name" value="PEPTIDASE_C26_GGH"/>
    <property type="match status" value="1"/>
</dbReference>
<dbReference type="PANTHER" id="PTHR11315">
    <property type="entry name" value="PROTEASE FAMILY C26 GAMMA-GLUTAMYL HYDROLASE"/>
    <property type="match status" value="1"/>
</dbReference>
<keyword evidence="12" id="KW-1185">Reference proteome</keyword>
<evidence type="ECO:0000313" key="11">
    <source>
        <dbReference type="EMBL" id="KAG0558507.1"/>
    </source>
</evidence>
<comment type="subcellular location">
    <subcellularLocation>
        <location evidence="1">Secreted</location>
        <location evidence="1">Extracellular space</location>
    </subcellularLocation>
</comment>
<evidence type="ECO:0000256" key="9">
    <source>
        <dbReference type="PROSITE-ProRule" id="PRU00607"/>
    </source>
</evidence>
<gene>
    <name evidence="11" type="ORF">KC19_10G033500</name>
</gene>
<keyword evidence="5 10" id="KW-0732">Signal</keyword>
<keyword evidence="4" id="KW-0964">Secreted</keyword>
<dbReference type="GO" id="GO:0034722">
    <property type="term" value="F:gamma-glutamyl-peptidase activity"/>
    <property type="evidence" value="ECO:0007669"/>
    <property type="project" value="UniProtKB-UniRule"/>
</dbReference>
<evidence type="ECO:0000256" key="1">
    <source>
        <dbReference type="ARBA" id="ARBA00004239"/>
    </source>
</evidence>
<comment type="catalytic activity">
    <reaction evidence="7 9">
        <text>(6S)-5,6,7,8-tetrahydrofolyl-(gamma-L-Glu)(n) + (n-1) H2O = (6S)-5,6,7,8-tetrahydrofolate + (n-1) L-glutamate</text>
        <dbReference type="Rhea" id="RHEA:56784"/>
        <dbReference type="Rhea" id="RHEA-COMP:14738"/>
        <dbReference type="ChEBI" id="CHEBI:15377"/>
        <dbReference type="ChEBI" id="CHEBI:29985"/>
        <dbReference type="ChEBI" id="CHEBI:57453"/>
        <dbReference type="ChEBI" id="CHEBI:141005"/>
        <dbReference type="EC" id="3.4.19.9"/>
    </reaction>
</comment>
<dbReference type="SUPFAM" id="SSF52317">
    <property type="entry name" value="Class I glutamine amidotransferase-like"/>
    <property type="match status" value="1"/>
</dbReference>
<protein>
    <recommendedName>
        <fullName evidence="3 9">folate gamma-glutamyl hydrolase</fullName>
        <ecNumber evidence="3 9">3.4.19.9</ecNumber>
    </recommendedName>
</protein>
<evidence type="ECO:0000256" key="10">
    <source>
        <dbReference type="SAM" id="SignalP"/>
    </source>
</evidence>
<comment type="caution">
    <text evidence="11">The sequence shown here is derived from an EMBL/GenBank/DDBJ whole genome shotgun (WGS) entry which is preliminary data.</text>
</comment>
<feature type="active site" description="Proton donor" evidence="8">
    <location>
        <position position="269"/>
    </location>
</feature>
<dbReference type="PROSITE" id="PS51273">
    <property type="entry name" value="GATASE_TYPE_1"/>
    <property type="match status" value="1"/>
</dbReference>
<evidence type="ECO:0000256" key="3">
    <source>
        <dbReference type="ARBA" id="ARBA00012886"/>
    </source>
</evidence>
<evidence type="ECO:0000256" key="2">
    <source>
        <dbReference type="ARBA" id="ARBA00011083"/>
    </source>
</evidence>
<dbReference type="EMBL" id="CM026431">
    <property type="protein sequence ID" value="KAG0558508.1"/>
    <property type="molecule type" value="Genomic_DNA"/>
</dbReference>
<dbReference type="Gene3D" id="3.40.50.880">
    <property type="match status" value="1"/>
</dbReference>
<dbReference type="PANTHER" id="PTHR11315:SF0">
    <property type="entry name" value="FOLATE GAMMA-GLUTAMYL HYDROLASE"/>
    <property type="match status" value="1"/>
</dbReference>
<accession>A0A8T0GIX8</accession>
<evidence type="ECO:0000256" key="4">
    <source>
        <dbReference type="ARBA" id="ARBA00022525"/>
    </source>
</evidence>
<dbReference type="InterPro" id="IPR015527">
    <property type="entry name" value="Pept_C26_g-glut_hydrolase"/>
</dbReference>